<evidence type="ECO:0000259" key="2">
    <source>
        <dbReference type="Pfam" id="PF00589"/>
    </source>
</evidence>
<dbReference type="InterPro" id="IPR011010">
    <property type="entry name" value="DNA_brk_join_enz"/>
</dbReference>
<dbReference type="EMBL" id="JASPKY010000092">
    <property type="protein sequence ID" value="KAK9738014.1"/>
    <property type="molecule type" value="Genomic_DNA"/>
</dbReference>
<dbReference type="GO" id="GO:0006310">
    <property type="term" value="P:DNA recombination"/>
    <property type="evidence" value="ECO:0007669"/>
    <property type="project" value="UniProtKB-KW"/>
</dbReference>
<gene>
    <name evidence="3" type="ORF">QE152_g10245</name>
</gene>
<organism evidence="3 4">
    <name type="scientific">Popillia japonica</name>
    <name type="common">Japanese beetle</name>
    <dbReference type="NCBI Taxonomy" id="7064"/>
    <lineage>
        <taxon>Eukaryota</taxon>
        <taxon>Metazoa</taxon>
        <taxon>Ecdysozoa</taxon>
        <taxon>Arthropoda</taxon>
        <taxon>Hexapoda</taxon>
        <taxon>Insecta</taxon>
        <taxon>Pterygota</taxon>
        <taxon>Neoptera</taxon>
        <taxon>Endopterygota</taxon>
        <taxon>Coleoptera</taxon>
        <taxon>Polyphaga</taxon>
        <taxon>Scarabaeiformia</taxon>
        <taxon>Scarabaeidae</taxon>
        <taxon>Rutelinae</taxon>
        <taxon>Popillia</taxon>
    </lineage>
</organism>
<feature type="domain" description="Tyr recombinase" evidence="2">
    <location>
        <begin position="179"/>
        <end position="287"/>
    </location>
</feature>
<proteinExistence type="predicted"/>
<dbReference type="InterPro" id="IPR002104">
    <property type="entry name" value="Integrase_catalytic"/>
</dbReference>
<dbReference type="Pfam" id="PF00589">
    <property type="entry name" value="Phage_integrase"/>
    <property type="match status" value="1"/>
</dbReference>
<comment type="caution">
    <text evidence="3">The sequence shown here is derived from an EMBL/GenBank/DDBJ whole genome shotgun (WGS) entry which is preliminary data.</text>
</comment>
<evidence type="ECO:0000256" key="1">
    <source>
        <dbReference type="ARBA" id="ARBA00023172"/>
    </source>
</evidence>
<dbReference type="AlphaFoldDB" id="A0AAW1LVR2"/>
<evidence type="ECO:0000313" key="3">
    <source>
        <dbReference type="EMBL" id="KAK9738014.1"/>
    </source>
</evidence>
<dbReference type="GO" id="GO:0015074">
    <property type="term" value="P:DNA integration"/>
    <property type="evidence" value="ECO:0007669"/>
    <property type="project" value="InterPro"/>
</dbReference>
<dbReference type="InterPro" id="IPR013762">
    <property type="entry name" value="Integrase-like_cat_sf"/>
</dbReference>
<reference evidence="3 4" key="1">
    <citation type="journal article" date="2024" name="BMC Genomics">
        <title>De novo assembly and annotation of Popillia japonica's genome with initial clues to its potential as an invasive pest.</title>
        <authorList>
            <person name="Cucini C."/>
            <person name="Boschi S."/>
            <person name="Funari R."/>
            <person name="Cardaioli E."/>
            <person name="Iannotti N."/>
            <person name="Marturano G."/>
            <person name="Paoli F."/>
            <person name="Bruttini M."/>
            <person name="Carapelli A."/>
            <person name="Frati F."/>
            <person name="Nardi F."/>
        </authorList>
    </citation>
    <scope>NUCLEOTIDE SEQUENCE [LARGE SCALE GENOMIC DNA]</scope>
    <source>
        <strain evidence="3">DMR45628</strain>
    </source>
</reference>
<name>A0AAW1LVR2_POPJA</name>
<accession>A0AAW1LVR2</accession>
<dbReference type="GO" id="GO:0003677">
    <property type="term" value="F:DNA binding"/>
    <property type="evidence" value="ECO:0007669"/>
    <property type="project" value="InterPro"/>
</dbReference>
<protein>
    <submittedName>
        <fullName evidence="3">Phage integrase family</fullName>
    </submittedName>
</protein>
<keyword evidence="4" id="KW-1185">Reference proteome</keyword>
<sequence length="330" mass="37805">MGKNIKKVLLKRCGMSLQNCYKRSLITNITEKLILFRASYLKQPATQGRSLITNITEKLILFRASYLKQPATQGTPKGEFFKRKTSSAALQKNKYEKMINVWDEENPDGALQKNKYEKMINVWDEENPDGLQKKFCLIVSIELAWRGGEGAACLIHYFREEMNVYNTPTGRIEYNPIFTKTTQGGAQKCADSKWLIPNKVKSTWNSKNGSWYKNMPIGRNEILKWFQKSAELAGFNTENQKISNHSSRVTAVSNLAKAGVNEQQLIKISGHSSSHSIKPYLQLDKEHHETIINQMRGNSYNSANIDSSTFNKKQNVYNNFTFQCTNLYMN</sequence>
<dbReference type="Proteomes" id="UP001458880">
    <property type="component" value="Unassembled WGS sequence"/>
</dbReference>
<dbReference type="SUPFAM" id="SSF56349">
    <property type="entry name" value="DNA breaking-rejoining enzymes"/>
    <property type="match status" value="1"/>
</dbReference>
<dbReference type="Gene3D" id="1.10.443.10">
    <property type="entry name" value="Intergrase catalytic core"/>
    <property type="match status" value="1"/>
</dbReference>
<evidence type="ECO:0000313" key="4">
    <source>
        <dbReference type="Proteomes" id="UP001458880"/>
    </source>
</evidence>
<keyword evidence="1" id="KW-0233">DNA recombination</keyword>